<sequence>MQYLEIEPTYKTPKVILDPQKAEVQISGRSILAEVDDFYQQLLDWIDNFLAKSAPRRVTFQFDLEYFNVTSFKRILFIFYRFMENEKFKKLVEVKWLYQASDVDMLEMGQDFSMMLNLPIEFIGYEKMKQQEKAIN</sequence>
<dbReference type="Proteomes" id="UP000470771">
    <property type="component" value="Unassembled WGS sequence"/>
</dbReference>
<dbReference type="AlphaFoldDB" id="A0A6N9NJM8"/>
<gene>
    <name evidence="2" type="ORF">GQN54_08065</name>
</gene>
<comment type="caution">
    <text evidence="2">The sequence shown here is derived from an EMBL/GenBank/DDBJ whole genome shotgun (WGS) entry which is preliminary data.</text>
</comment>
<feature type="domain" description="SiaC family regulatory phosphoprotein" evidence="1">
    <location>
        <begin position="6"/>
        <end position="123"/>
    </location>
</feature>
<evidence type="ECO:0000313" key="3">
    <source>
        <dbReference type="Proteomes" id="UP000470771"/>
    </source>
</evidence>
<accession>A0A6N9NJM8</accession>
<organism evidence="2 3">
    <name type="scientific">Acidiluteibacter ferrifornacis</name>
    <dbReference type="NCBI Taxonomy" id="2692424"/>
    <lineage>
        <taxon>Bacteria</taxon>
        <taxon>Pseudomonadati</taxon>
        <taxon>Bacteroidota</taxon>
        <taxon>Flavobacteriia</taxon>
        <taxon>Flavobacteriales</taxon>
        <taxon>Cryomorphaceae</taxon>
        <taxon>Acidiluteibacter</taxon>
    </lineage>
</organism>
<dbReference type="Pfam" id="PF09345">
    <property type="entry name" value="SiaC"/>
    <property type="match status" value="1"/>
</dbReference>
<evidence type="ECO:0000313" key="2">
    <source>
        <dbReference type="EMBL" id="NBG66072.1"/>
    </source>
</evidence>
<evidence type="ECO:0000259" key="1">
    <source>
        <dbReference type="Pfam" id="PF09345"/>
    </source>
</evidence>
<dbReference type="InterPro" id="IPR018530">
    <property type="entry name" value="SiaC"/>
</dbReference>
<dbReference type="EMBL" id="WWNE01000006">
    <property type="protein sequence ID" value="NBG66072.1"/>
    <property type="molecule type" value="Genomic_DNA"/>
</dbReference>
<protein>
    <submittedName>
        <fullName evidence="2">DUF1987 domain-containing protein</fullName>
    </submittedName>
</protein>
<dbReference type="RefSeq" id="WP_160633017.1">
    <property type="nucleotide sequence ID" value="NZ_WWNE01000006.1"/>
</dbReference>
<proteinExistence type="predicted"/>
<name>A0A6N9NJM8_9FLAO</name>
<reference evidence="2 3" key="1">
    <citation type="submission" date="2019-12" db="EMBL/GenBank/DDBJ databases">
        <authorList>
            <person name="Zhao J."/>
        </authorList>
    </citation>
    <scope>NUCLEOTIDE SEQUENCE [LARGE SCALE GENOMIC DNA]</scope>
    <source>
        <strain evidence="2 3">S-15</strain>
    </source>
</reference>
<keyword evidence="3" id="KW-1185">Reference proteome</keyword>